<protein>
    <recommendedName>
        <fullName evidence="2">histidine kinase</fullName>
        <ecNumber evidence="2">2.7.13.3</ecNumber>
    </recommendedName>
</protein>
<comment type="catalytic activity">
    <reaction evidence="1">
        <text>ATP + protein L-histidine = ADP + protein N-phospho-L-histidine.</text>
        <dbReference type="EC" id="2.7.13.3"/>
    </reaction>
</comment>
<evidence type="ECO:0000256" key="5">
    <source>
        <dbReference type="ARBA" id="ARBA00022741"/>
    </source>
</evidence>
<evidence type="ECO:0000256" key="2">
    <source>
        <dbReference type="ARBA" id="ARBA00012438"/>
    </source>
</evidence>
<evidence type="ECO:0000256" key="6">
    <source>
        <dbReference type="ARBA" id="ARBA00022777"/>
    </source>
</evidence>
<dbReference type="InterPro" id="IPR036890">
    <property type="entry name" value="HATPase_C_sf"/>
</dbReference>
<keyword evidence="9" id="KW-0812">Transmembrane</keyword>
<dbReference type="CDD" id="cd16917">
    <property type="entry name" value="HATPase_UhpB-NarQ-NarX-like"/>
    <property type="match status" value="1"/>
</dbReference>
<evidence type="ECO:0000313" key="12">
    <source>
        <dbReference type="EMBL" id="MBM7799947.1"/>
    </source>
</evidence>
<dbReference type="InterPro" id="IPR055558">
    <property type="entry name" value="DUF7134"/>
</dbReference>
<keyword evidence="3" id="KW-0597">Phosphoprotein</keyword>
<keyword evidence="4" id="KW-0808">Transferase</keyword>
<accession>A0ABS2RMY3</accession>
<keyword evidence="13" id="KW-1185">Reference proteome</keyword>
<keyword evidence="7" id="KW-0067">ATP-binding</keyword>
<keyword evidence="8" id="KW-0902">Two-component regulatory system</keyword>
<comment type="caution">
    <text evidence="12">The sequence shown here is derived from an EMBL/GenBank/DDBJ whole genome shotgun (WGS) entry which is preliminary data.</text>
</comment>
<name>A0ABS2RMY3_9ACTN</name>
<dbReference type="PANTHER" id="PTHR24421">
    <property type="entry name" value="NITRATE/NITRITE SENSOR PROTEIN NARX-RELATED"/>
    <property type="match status" value="1"/>
</dbReference>
<feature type="transmembrane region" description="Helical" evidence="9">
    <location>
        <begin position="34"/>
        <end position="52"/>
    </location>
</feature>
<evidence type="ECO:0000313" key="13">
    <source>
        <dbReference type="Proteomes" id="UP000704762"/>
    </source>
</evidence>
<dbReference type="InterPro" id="IPR050482">
    <property type="entry name" value="Sensor_HK_TwoCompSys"/>
</dbReference>
<evidence type="ECO:0000256" key="7">
    <source>
        <dbReference type="ARBA" id="ARBA00022840"/>
    </source>
</evidence>
<feature type="transmembrane region" description="Helical" evidence="9">
    <location>
        <begin position="124"/>
        <end position="147"/>
    </location>
</feature>
<dbReference type="EC" id="2.7.13.3" evidence="2"/>
<evidence type="ECO:0000256" key="3">
    <source>
        <dbReference type="ARBA" id="ARBA00022553"/>
    </source>
</evidence>
<feature type="transmembrane region" description="Helical" evidence="9">
    <location>
        <begin position="82"/>
        <end position="104"/>
    </location>
</feature>
<keyword evidence="9" id="KW-1133">Transmembrane helix</keyword>
<feature type="domain" description="DUF7134" evidence="11">
    <location>
        <begin position="32"/>
        <end position="183"/>
    </location>
</feature>
<feature type="domain" description="Signal transduction histidine kinase subgroup 3 dimerisation and phosphoacceptor" evidence="10">
    <location>
        <begin position="213"/>
        <end position="278"/>
    </location>
</feature>
<dbReference type="Gene3D" id="3.30.565.10">
    <property type="entry name" value="Histidine kinase-like ATPase, C-terminal domain"/>
    <property type="match status" value="1"/>
</dbReference>
<keyword evidence="6 12" id="KW-0418">Kinase</keyword>
<dbReference type="EMBL" id="JAFBCF010000001">
    <property type="protein sequence ID" value="MBM7799947.1"/>
    <property type="molecule type" value="Genomic_DNA"/>
</dbReference>
<dbReference type="Proteomes" id="UP000704762">
    <property type="component" value="Unassembled WGS sequence"/>
</dbReference>
<gene>
    <name evidence="12" type="ORF">JOE57_002868</name>
</gene>
<evidence type="ECO:0000256" key="4">
    <source>
        <dbReference type="ARBA" id="ARBA00022679"/>
    </source>
</evidence>
<dbReference type="InterPro" id="IPR011712">
    <property type="entry name" value="Sig_transdc_His_kin_sub3_dim/P"/>
</dbReference>
<feature type="transmembrane region" description="Helical" evidence="9">
    <location>
        <begin position="159"/>
        <end position="177"/>
    </location>
</feature>
<evidence type="ECO:0000256" key="8">
    <source>
        <dbReference type="ARBA" id="ARBA00023012"/>
    </source>
</evidence>
<dbReference type="PANTHER" id="PTHR24421:SF10">
    <property type="entry name" value="NITRATE_NITRITE SENSOR PROTEIN NARQ"/>
    <property type="match status" value="1"/>
</dbReference>
<dbReference type="Pfam" id="PF23539">
    <property type="entry name" value="DUF7134"/>
    <property type="match status" value="1"/>
</dbReference>
<organism evidence="12 13">
    <name type="scientific">Microlunatus panaciterrae</name>
    <dbReference type="NCBI Taxonomy" id="400768"/>
    <lineage>
        <taxon>Bacteria</taxon>
        <taxon>Bacillati</taxon>
        <taxon>Actinomycetota</taxon>
        <taxon>Actinomycetes</taxon>
        <taxon>Propionibacteriales</taxon>
        <taxon>Propionibacteriaceae</taxon>
        <taxon>Microlunatus</taxon>
    </lineage>
</organism>
<reference evidence="12 13" key="1">
    <citation type="submission" date="2021-01" db="EMBL/GenBank/DDBJ databases">
        <title>Sequencing the genomes of 1000 actinobacteria strains.</title>
        <authorList>
            <person name="Klenk H.-P."/>
        </authorList>
    </citation>
    <scope>NUCLEOTIDE SEQUENCE [LARGE SCALE GENOMIC DNA]</scope>
    <source>
        <strain evidence="12 13">DSM 18662</strain>
    </source>
</reference>
<proteinExistence type="predicted"/>
<sequence>MSATPAAPGRARLSRLLDASDGIGVGPALPGRSLLFDVLIALVFTAVGFLLLQVFSPKASWDDALFVALINLPLALRRRLPVTSFGLIFVLGLLQMMAGVPIGLYDAGLLFSLYSVVGYTDRRFALVALSVATVAVLVGAATDWWGYVDRQLAAPSTSVRLLSSFGAAGLVAITWALGERLRSGRAGVIALSARADQLERDREQQAIIAAAGERARIAREMHDVIAHGLSVMVVQADGAAYVVEQSPATGRAVLEQIAATGRESLAQMRDLLGLLRADGDDLTLASAEHDDGGPTHVPQPALDDIPELVAEASAAGADVTLTDTGDSGAVPPMVQLTAYRVVQEALTNARKHGGRAVEVTMDHSTSGLRVIIRNGPPDLGGPAVTGPPGHGLVGMAERVAAVGGDLHTRAVQDGGFVVDAWLPFRGEGPLHE</sequence>
<dbReference type="Gene3D" id="1.20.5.1930">
    <property type="match status" value="1"/>
</dbReference>
<evidence type="ECO:0000256" key="9">
    <source>
        <dbReference type="SAM" id="Phobius"/>
    </source>
</evidence>
<dbReference type="RefSeq" id="WP_204919019.1">
    <property type="nucleotide sequence ID" value="NZ_BAAAQP010000003.1"/>
</dbReference>
<keyword evidence="5" id="KW-0547">Nucleotide-binding</keyword>
<evidence type="ECO:0000256" key="1">
    <source>
        <dbReference type="ARBA" id="ARBA00000085"/>
    </source>
</evidence>
<evidence type="ECO:0000259" key="11">
    <source>
        <dbReference type="Pfam" id="PF23539"/>
    </source>
</evidence>
<dbReference type="Pfam" id="PF07730">
    <property type="entry name" value="HisKA_3"/>
    <property type="match status" value="1"/>
</dbReference>
<dbReference type="SUPFAM" id="SSF55874">
    <property type="entry name" value="ATPase domain of HSP90 chaperone/DNA topoisomerase II/histidine kinase"/>
    <property type="match status" value="1"/>
</dbReference>
<dbReference type="GO" id="GO:0016301">
    <property type="term" value="F:kinase activity"/>
    <property type="evidence" value="ECO:0007669"/>
    <property type="project" value="UniProtKB-KW"/>
</dbReference>
<keyword evidence="9" id="KW-0472">Membrane</keyword>
<evidence type="ECO:0000259" key="10">
    <source>
        <dbReference type="Pfam" id="PF07730"/>
    </source>
</evidence>